<dbReference type="RefSeq" id="WP_381481168.1">
    <property type="nucleotide sequence ID" value="NZ_JBHTLT010000095.1"/>
</dbReference>
<evidence type="ECO:0000256" key="2">
    <source>
        <dbReference type="ARBA" id="ARBA00022840"/>
    </source>
</evidence>
<keyword evidence="2 5" id="KW-0067">ATP-binding</keyword>
<accession>A0ABW3U0X3</accession>
<evidence type="ECO:0000313" key="6">
    <source>
        <dbReference type="Proteomes" id="UP001597231"/>
    </source>
</evidence>
<evidence type="ECO:0000256" key="3">
    <source>
        <dbReference type="SAM" id="Coils"/>
    </source>
</evidence>
<dbReference type="InterPro" id="IPR032781">
    <property type="entry name" value="ABC_tran_Xtn"/>
</dbReference>
<proteinExistence type="predicted"/>
<dbReference type="Proteomes" id="UP001597231">
    <property type="component" value="Unassembled WGS sequence"/>
</dbReference>
<protein>
    <submittedName>
        <fullName evidence="5">ATP-binding cassette domain-containing protein</fullName>
    </submittedName>
</protein>
<dbReference type="Pfam" id="PF16326">
    <property type="entry name" value="ABC_tran_CTD"/>
    <property type="match status" value="1"/>
</dbReference>
<evidence type="ECO:0000256" key="1">
    <source>
        <dbReference type="ARBA" id="ARBA00022741"/>
    </source>
</evidence>
<reference evidence="6" key="1">
    <citation type="journal article" date="2019" name="Int. J. Syst. Evol. Microbiol.">
        <title>The Global Catalogue of Microorganisms (GCM) 10K type strain sequencing project: providing services to taxonomists for standard genome sequencing and annotation.</title>
        <authorList>
            <consortium name="The Broad Institute Genomics Platform"/>
            <consortium name="The Broad Institute Genome Sequencing Center for Infectious Disease"/>
            <person name="Wu L."/>
            <person name="Ma J."/>
        </authorList>
    </citation>
    <scope>NUCLEOTIDE SEQUENCE [LARGE SCALE GENOMIC DNA]</scope>
    <source>
        <strain evidence="6">CCUG 53915</strain>
    </source>
</reference>
<evidence type="ECO:0000259" key="4">
    <source>
        <dbReference type="PROSITE" id="PS50893"/>
    </source>
</evidence>
<dbReference type="PROSITE" id="PS00211">
    <property type="entry name" value="ABC_TRANSPORTER_1"/>
    <property type="match status" value="2"/>
</dbReference>
<keyword evidence="3" id="KW-0175">Coiled coil</keyword>
<organism evidence="5 6">
    <name type="scientific">Sporosarcina contaminans</name>
    <dbReference type="NCBI Taxonomy" id="633403"/>
    <lineage>
        <taxon>Bacteria</taxon>
        <taxon>Bacillati</taxon>
        <taxon>Bacillota</taxon>
        <taxon>Bacilli</taxon>
        <taxon>Bacillales</taxon>
        <taxon>Caryophanaceae</taxon>
        <taxon>Sporosarcina</taxon>
    </lineage>
</organism>
<dbReference type="EMBL" id="JBHTLT010000095">
    <property type="protein sequence ID" value="MFD1205854.1"/>
    <property type="molecule type" value="Genomic_DNA"/>
</dbReference>
<dbReference type="InterPro" id="IPR051309">
    <property type="entry name" value="ABCF_ATPase"/>
</dbReference>
<dbReference type="InterPro" id="IPR027417">
    <property type="entry name" value="P-loop_NTPase"/>
</dbReference>
<feature type="coiled-coil region" evidence="3">
    <location>
        <begin position="558"/>
        <end position="629"/>
    </location>
</feature>
<dbReference type="PANTHER" id="PTHR42855">
    <property type="entry name" value="ABC TRANSPORTER ATP-BINDING SUBUNIT"/>
    <property type="match status" value="1"/>
</dbReference>
<keyword evidence="1" id="KW-0547">Nucleotide-binding</keyword>
<dbReference type="Pfam" id="PF12848">
    <property type="entry name" value="ABC_tran_Xtn"/>
    <property type="match status" value="1"/>
</dbReference>
<dbReference type="InterPro" id="IPR003439">
    <property type="entry name" value="ABC_transporter-like_ATP-bd"/>
</dbReference>
<dbReference type="InterPro" id="IPR032524">
    <property type="entry name" value="ABC_tran_C"/>
</dbReference>
<name>A0ABW3U0X3_9BACL</name>
<dbReference type="InterPro" id="IPR003593">
    <property type="entry name" value="AAA+_ATPase"/>
</dbReference>
<dbReference type="SMART" id="SM00382">
    <property type="entry name" value="AAA"/>
    <property type="match status" value="2"/>
</dbReference>
<sequence length="641" mass="73542">MIILQVNGLTKSFSGTNILENVRLEVQHRDRVALVGRNGAGKSTLLKIIAGEMSADSGDLILPKGVRIGYLEQHAGIDSTLTVWEEMLTVFKPLLELENRLRALELQMSDPAVYEDEEEYHRVMKEYDALQIEFKDSGGYQYESDMRSVLHGMRFYQEDYDKQVNLLSGGQKTRLALAKMLLSKPDLLILDEPTNHLDIETLGWLEKYLLSYEGAILIVSHDRYFLDQVVTIVYEVSRKKVTKYSGNYSAYLYEKAKNYERDKKLYERETSEKAKLEEFIQKNIARASTSKMAKSRRKLLERTEWMDAPEGNEKSASFAFTIERPSGNDVLTLDDVSVGYEEPVSQHIKLHAYKADRIAIIGPNGIGKSTLLKTIVGKQKPLAGSIRYGTNVQFGYYDQNQATIIGNGTVLNELWDEWPMMNEKDIRSILGRFLFTGEDVEKPVTTLSGGEKARLSLAKLMLQKANTLVLDEPTNHLDLDSKEVLENALDDFPGTILFVSHDRYFINRLATKVIDVGPEGVTEYLGDYDYFIEKKTELNELLEEQNAVQRKSAEPVKRQEENRELQRQERRLTRAIADAEKKMEELDEKIASLQEELLNPHYADDHVKLMELQEQIDHYQAEHDLLGDEWLSYQEELENLQ</sequence>
<dbReference type="PANTHER" id="PTHR42855:SF2">
    <property type="entry name" value="DRUG RESISTANCE ABC TRANSPORTER,ATP-BINDING PROTEIN"/>
    <property type="match status" value="1"/>
</dbReference>
<dbReference type="CDD" id="cd03221">
    <property type="entry name" value="ABCF_EF-3"/>
    <property type="match status" value="2"/>
</dbReference>
<dbReference type="GO" id="GO:0005524">
    <property type="term" value="F:ATP binding"/>
    <property type="evidence" value="ECO:0007669"/>
    <property type="project" value="UniProtKB-KW"/>
</dbReference>
<dbReference type="PROSITE" id="PS50893">
    <property type="entry name" value="ABC_TRANSPORTER_2"/>
    <property type="match status" value="2"/>
</dbReference>
<dbReference type="InterPro" id="IPR017871">
    <property type="entry name" value="ABC_transporter-like_CS"/>
</dbReference>
<gene>
    <name evidence="5" type="ORF">ACFQ38_12205</name>
</gene>
<dbReference type="Pfam" id="PF00005">
    <property type="entry name" value="ABC_tran"/>
    <property type="match status" value="2"/>
</dbReference>
<keyword evidence="6" id="KW-1185">Reference proteome</keyword>
<comment type="caution">
    <text evidence="5">The sequence shown here is derived from an EMBL/GenBank/DDBJ whole genome shotgun (WGS) entry which is preliminary data.</text>
</comment>
<dbReference type="SUPFAM" id="SSF52540">
    <property type="entry name" value="P-loop containing nucleoside triphosphate hydrolases"/>
    <property type="match status" value="2"/>
</dbReference>
<feature type="domain" description="ABC transporter" evidence="4">
    <location>
        <begin position="330"/>
        <end position="544"/>
    </location>
</feature>
<dbReference type="Gene3D" id="3.40.50.300">
    <property type="entry name" value="P-loop containing nucleotide triphosphate hydrolases"/>
    <property type="match status" value="2"/>
</dbReference>
<evidence type="ECO:0000313" key="5">
    <source>
        <dbReference type="EMBL" id="MFD1205854.1"/>
    </source>
</evidence>
<feature type="domain" description="ABC transporter" evidence="4">
    <location>
        <begin position="4"/>
        <end position="278"/>
    </location>
</feature>